<reference evidence="2 3" key="1">
    <citation type="journal article" date="2013" name="Genome Announc.">
        <title>Draft Genome Sequence of Arcticibacter svalbardensis Strain MN12-7T, a Member of the Family Sphingobacteriaceae Isolated from an Arctic Soil Sample.</title>
        <authorList>
            <person name="Shivaji S."/>
            <person name="Ara S."/>
            <person name="Prasad S."/>
            <person name="Manasa B.P."/>
            <person name="Begum Z."/>
            <person name="Singh A."/>
            <person name="Kumar Pinnaka A."/>
        </authorList>
    </citation>
    <scope>NUCLEOTIDE SEQUENCE [LARGE SCALE GENOMIC DNA]</scope>
    <source>
        <strain evidence="2 3">MN12-7</strain>
    </source>
</reference>
<protein>
    <recommendedName>
        <fullName evidence="1">SGNH hydrolase-type esterase domain-containing protein</fullName>
    </recommendedName>
</protein>
<dbReference type="CDD" id="cd01832">
    <property type="entry name" value="SGNH_hydrolase_like_1"/>
    <property type="match status" value="1"/>
</dbReference>
<name>R9GQE2_9SPHI</name>
<keyword evidence="3" id="KW-1185">Reference proteome</keyword>
<dbReference type="Pfam" id="PF13472">
    <property type="entry name" value="Lipase_GDSL_2"/>
    <property type="match status" value="1"/>
</dbReference>
<evidence type="ECO:0000313" key="2">
    <source>
        <dbReference type="EMBL" id="EOR93946.1"/>
    </source>
</evidence>
<dbReference type="eggNOG" id="COG2755">
    <property type="taxonomic scope" value="Bacteria"/>
</dbReference>
<dbReference type="EMBL" id="AQPN01000101">
    <property type="protein sequence ID" value="EOR93946.1"/>
    <property type="molecule type" value="Genomic_DNA"/>
</dbReference>
<organism evidence="2 3">
    <name type="scientific">Arcticibacter svalbardensis MN12-7</name>
    <dbReference type="NCBI Taxonomy" id="1150600"/>
    <lineage>
        <taxon>Bacteria</taxon>
        <taxon>Pseudomonadati</taxon>
        <taxon>Bacteroidota</taxon>
        <taxon>Sphingobacteriia</taxon>
        <taxon>Sphingobacteriales</taxon>
        <taxon>Sphingobacteriaceae</taxon>
        <taxon>Arcticibacter</taxon>
    </lineage>
</organism>
<dbReference type="InterPro" id="IPR036514">
    <property type="entry name" value="SGNH_hydro_sf"/>
</dbReference>
<sequence length="242" mass="26550">MKITPVILSLFILMGCSKNETPVLNTNDHQLSATSASATTPPKQYYLALGDSYTIGESVSQQQSFPYQLVTKLNLKNKNFAAPTVIAKTGWTTSDLQKAIVAAKLTQKYNFVSLLIGVNNQFQGLSKTTYRTQFRDLLNTAIKLADGKTKHVSVISIPDWGLTPYGKRSGRDQAKVSADIDAFNAINREETLTRGASYTNITPTSRKVTSDPSLVASDGLHYSAKTYAIWVDAIIATYNRDN</sequence>
<proteinExistence type="predicted"/>
<evidence type="ECO:0000313" key="3">
    <source>
        <dbReference type="Proteomes" id="UP000014174"/>
    </source>
</evidence>
<dbReference type="SUPFAM" id="SSF52266">
    <property type="entry name" value="SGNH hydrolase"/>
    <property type="match status" value="1"/>
</dbReference>
<feature type="domain" description="SGNH hydrolase-type esterase" evidence="1">
    <location>
        <begin position="48"/>
        <end position="229"/>
    </location>
</feature>
<dbReference type="GO" id="GO:0016788">
    <property type="term" value="F:hydrolase activity, acting on ester bonds"/>
    <property type="evidence" value="ECO:0007669"/>
    <property type="project" value="UniProtKB-ARBA"/>
</dbReference>
<dbReference type="PROSITE" id="PS51257">
    <property type="entry name" value="PROKAR_LIPOPROTEIN"/>
    <property type="match status" value="1"/>
</dbReference>
<dbReference type="OrthoDB" id="158267at2"/>
<comment type="caution">
    <text evidence="2">The sequence shown here is derived from an EMBL/GenBank/DDBJ whole genome shotgun (WGS) entry which is preliminary data.</text>
</comment>
<dbReference type="Gene3D" id="3.40.50.1110">
    <property type="entry name" value="SGNH hydrolase"/>
    <property type="match status" value="1"/>
</dbReference>
<dbReference type="Proteomes" id="UP000014174">
    <property type="component" value="Unassembled WGS sequence"/>
</dbReference>
<dbReference type="InterPro" id="IPR013830">
    <property type="entry name" value="SGNH_hydro"/>
</dbReference>
<dbReference type="AlphaFoldDB" id="R9GQE2"/>
<evidence type="ECO:0000259" key="1">
    <source>
        <dbReference type="Pfam" id="PF13472"/>
    </source>
</evidence>
<accession>R9GQE2</accession>
<gene>
    <name evidence="2" type="ORF">ADIARSV_2939</name>
</gene>
<dbReference type="STRING" id="1150600.ADIARSV_2939"/>